<feature type="compositionally biased region" description="Polar residues" evidence="2">
    <location>
        <begin position="273"/>
        <end position="287"/>
    </location>
</feature>
<evidence type="ECO:0000256" key="1">
    <source>
        <dbReference type="SAM" id="Coils"/>
    </source>
</evidence>
<comment type="caution">
    <text evidence="3">The sequence shown here is derived from an EMBL/GenBank/DDBJ whole genome shotgun (WGS) entry which is preliminary data.</text>
</comment>
<name>A0A5A9P9L1_9TELE</name>
<protein>
    <submittedName>
        <fullName evidence="3">Uncharacterized protein</fullName>
    </submittedName>
</protein>
<evidence type="ECO:0000313" key="4">
    <source>
        <dbReference type="Proteomes" id="UP000324632"/>
    </source>
</evidence>
<sequence>MKVHGHLDLISGFPHENYLKQIKRMVRKPSSPLQEVVRRISELHSNSLNDEETCKPNKICRMVHSDGPVPSGFTGTVSQFKELAIDDIVISSSERDRCIKINNKIVLVQNIIVSEFEEYIVYKEYRHITKFFDYPIESTELGICFVSDLSPNLMCFKLDTNYKTALLKLPEAEAHTDLQTAEEDEDENPKKKRKRLPNIRFESDSEEEVTVKQKRTLPPAPKIKMQNFDKQSAIRRHLQRLEPQKQMTSLDLRRSLTSPEPRELVKSPEHGRSTSPEPSWSVTSPQPHQLDESQRHSGTSTSNGLASLLHKLLTNQEMIMEQLKIIQMNLNKTGQPVQGQDPLKGDVLPLKDVAALLALEKRLREEEDLKNKMVTEMEEEEKERSEDGLSRTFLSQFQCLFYNISESKAQNSKQKLLNGLLVNHI</sequence>
<organism evidence="3 4">
    <name type="scientific">Triplophysa tibetana</name>
    <dbReference type="NCBI Taxonomy" id="1572043"/>
    <lineage>
        <taxon>Eukaryota</taxon>
        <taxon>Metazoa</taxon>
        <taxon>Chordata</taxon>
        <taxon>Craniata</taxon>
        <taxon>Vertebrata</taxon>
        <taxon>Euteleostomi</taxon>
        <taxon>Actinopterygii</taxon>
        <taxon>Neopterygii</taxon>
        <taxon>Teleostei</taxon>
        <taxon>Ostariophysi</taxon>
        <taxon>Cypriniformes</taxon>
        <taxon>Nemacheilidae</taxon>
        <taxon>Triplophysa</taxon>
    </lineage>
</organism>
<dbReference type="Proteomes" id="UP000324632">
    <property type="component" value="Chromosome 8"/>
</dbReference>
<gene>
    <name evidence="3" type="ORF">E1301_Tti023690</name>
</gene>
<feature type="region of interest" description="Disordered" evidence="2">
    <location>
        <begin position="177"/>
        <end position="303"/>
    </location>
</feature>
<keyword evidence="4" id="KW-1185">Reference proteome</keyword>
<dbReference type="AlphaFoldDB" id="A0A5A9P9L1"/>
<feature type="coiled-coil region" evidence="1">
    <location>
        <begin position="356"/>
        <end position="383"/>
    </location>
</feature>
<keyword evidence="1" id="KW-0175">Coiled coil</keyword>
<reference evidence="3 4" key="1">
    <citation type="journal article" date="2019" name="Mol. Ecol. Resour.">
        <title>Chromosome-level genome assembly of Triplophysa tibetana, a fish adapted to the harsh high-altitude environment of the Tibetan Plateau.</title>
        <authorList>
            <person name="Yang X."/>
            <person name="Liu H."/>
            <person name="Ma Z."/>
            <person name="Zou Y."/>
            <person name="Zou M."/>
            <person name="Mao Y."/>
            <person name="Li X."/>
            <person name="Wang H."/>
            <person name="Chen T."/>
            <person name="Wang W."/>
            <person name="Yang R."/>
        </authorList>
    </citation>
    <scope>NUCLEOTIDE SEQUENCE [LARGE SCALE GENOMIC DNA]</scope>
    <source>
        <strain evidence="3">TTIB1903HZAU</strain>
        <tissue evidence="3">Muscle</tissue>
    </source>
</reference>
<evidence type="ECO:0000256" key="2">
    <source>
        <dbReference type="SAM" id="MobiDB-lite"/>
    </source>
</evidence>
<proteinExistence type="predicted"/>
<accession>A0A5A9P9L1</accession>
<feature type="compositionally biased region" description="Basic and acidic residues" evidence="2">
    <location>
        <begin position="260"/>
        <end position="272"/>
    </location>
</feature>
<dbReference type="EMBL" id="SOYY01000008">
    <property type="protein sequence ID" value="KAA0717506.1"/>
    <property type="molecule type" value="Genomic_DNA"/>
</dbReference>
<evidence type="ECO:0000313" key="3">
    <source>
        <dbReference type="EMBL" id="KAA0717506.1"/>
    </source>
</evidence>